<dbReference type="Proteomes" id="UP000244755">
    <property type="component" value="Chromosome 1"/>
</dbReference>
<feature type="region of interest" description="Disordered" evidence="1">
    <location>
        <begin position="1"/>
        <end position="51"/>
    </location>
</feature>
<gene>
    <name evidence="3" type="ORF">DA075_06700</name>
</gene>
<feature type="compositionally biased region" description="Basic residues" evidence="1">
    <location>
        <begin position="22"/>
        <end position="31"/>
    </location>
</feature>
<dbReference type="KEGG" id="mee:DA075_06700"/>
<keyword evidence="2" id="KW-1133">Transmembrane helix</keyword>
<organism evidence="3 4">
    <name type="scientific">Methylobacterium currus</name>
    <dbReference type="NCBI Taxonomy" id="2051553"/>
    <lineage>
        <taxon>Bacteria</taxon>
        <taxon>Pseudomonadati</taxon>
        <taxon>Pseudomonadota</taxon>
        <taxon>Alphaproteobacteria</taxon>
        <taxon>Hyphomicrobiales</taxon>
        <taxon>Methylobacteriaceae</taxon>
        <taxon>Methylobacterium</taxon>
    </lineage>
</organism>
<dbReference type="Pfam" id="PF09601">
    <property type="entry name" value="DUF2459"/>
    <property type="match status" value="1"/>
</dbReference>
<reference evidence="3 4" key="1">
    <citation type="submission" date="2018-04" db="EMBL/GenBank/DDBJ databases">
        <title>Methylobacterium sp. PR1016A genome.</title>
        <authorList>
            <person name="Park W."/>
        </authorList>
    </citation>
    <scope>NUCLEOTIDE SEQUENCE [LARGE SCALE GENOMIC DNA]</scope>
    <source>
        <strain evidence="3 4">PR1016A</strain>
    </source>
</reference>
<proteinExistence type="predicted"/>
<protein>
    <submittedName>
        <fullName evidence="3">DUF2459 domain-containing protein</fullName>
    </submittedName>
</protein>
<feature type="transmembrane region" description="Helical" evidence="2">
    <location>
        <begin position="62"/>
        <end position="83"/>
    </location>
</feature>
<dbReference type="EMBL" id="CP028843">
    <property type="protein sequence ID" value="AWB20652.1"/>
    <property type="molecule type" value="Genomic_DNA"/>
</dbReference>
<dbReference type="AlphaFoldDB" id="A0A2R4WGI5"/>
<evidence type="ECO:0000313" key="4">
    <source>
        <dbReference type="Proteomes" id="UP000244755"/>
    </source>
</evidence>
<feature type="compositionally biased region" description="Low complexity" evidence="1">
    <location>
        <begin position="32"/>
        <end position="44"/>
    </location>
</feature>
<name>A0A2R4WGI5_9HYPH</name>
<keyword evidence="2" id="KW-0812">Transmembrane</keyword>
<keyword evidence="4" id="KW-1185">Reference proteome</keyword>
<dbReference type="OrthoDB" id="211174at2"/>
<evidence type="ECO:0000313" key="3">
    <source>
        <dbReference type="EMBL" id="AWB20652.1"/>
    </source>
</evidence>
<evidence type="ECO:0000256" key="1">
    <source>
        <dbReference type="SAM" id="MobiDB-lite"/>
    </source>
</evidence>
<dbReference type="InterPro" id="IPR011727">
    <property type="entry name" value="CHP02117"/>
</dbReference>
<accession>A0A2R4WGI5</accession>
<keyword evidence="2" id="KW-0472">Membrane</keyword>
<sequence>MPRRWRAARCGRESSSPTTRPVRSRRSRSWRPRPGGSRPTRTCGGSPGRPDLRRGLRLARRAAAVILFLVVAVAGILVPAAWLTARPGDPALYPPAPGDESVTVRLVAGAWHSGLLLPREALAQAAAEAGDGALIAVTERFGAYPALEIGWGDAGFYRAVPTIQALDWRLALKALFTPGGRPAVLHVVGVAAEPGAAFPGAGLVTLRLSRAGFRRLAAALAQSFATRDGHPVEAGPGLYGPSLFYAAQGRFSLLAVCNHWSAGLLDAAGLPTTPLLDILPQGLVRDLSWRAGAHAP</sequence>
<evidence type="ECO:0000256" key="2">
    <source>
        <dbReference type="SAM" id="Phobius"/>
    </source>
</evidence>